<dbReference type="AlphaFoldDB" id="A0A7K0BNA5"/>
<keyword evidence="2" id="KW-0732">Signal</keyword>
<dbReference type="RefSeq" id="WP_153530795.1">
    <property type="nucleotide sequence ID" value="NZ_WEGH01000001.1"/>
</dbReference>
<dbReference type="Gene3D" id="2.170.15.10">
    <property type="entry name" value="Proaerolysin, chain A, domain 3"/>
    <property type="match status" value="1"/>
</dbReference>
<dbReference type="InterPro" id="IPR011024">
    <property type="entry name" value="G_crystallin-like"/>
</dbReference>
<gene>
    <name evidence="3" type="ORF">ACRB68_07030</name>
</gene>
<sequence>MSQPSRWFLVPLALLALLPLAVTVPAHAQAPAGKHCVQRAKETKVSCYDTLTKAIAAATGGRVSDAPADPAKAMNSARLRRELESPAAKAAGARAAGADTVVGIIYRDYDFGGASLTMVGYGTCTANRSAWFARLFDPWNDAVSSFKTYNDCMATFYEHWDGQGERTQMMGGAWTGMPDGWNDRASGVLFSEGPSITRLLKDCGNAAGKCEFTPKGQPSYWTKGAEQVAWDYNCTKTNQTHTMSFEHTTGGENSVSTEISVTAGFDFLTKFEVQFKASYGHRWSWSDTFRDTPSQTVRPFYIGRLTRAVPMQTGQGDYDMWYPGKMWGHYNWKVFNFWGTGPVPQKAGTYGWHEEKMSTASKKQLCGSAKSAARDAGVQRTTSTKGLPELPDTLRVVAG</sequence>
<evidence type="ECO:0000313" key="3">
    <source>
        <dbReference type="EMBL" id="MQY02670.1"/>
    </source>
</evidence>
<dbReference type="SUPFAM" id="SSF56973">
    <property type="entry name" value="Aerolisin/ETX pore-forming domain"/>
    <property type="match status" value="1"/>
</dbReference>
<dbReference type="Gene3D" id="2.60.20.10">
    <property type="entry name" value="Crystallins"/>
    <property type="match status" value="1"/>
</dbReference>
<evidence type="ECO:0000256" key="1">
    <source>
        <dbReference type="SAM" id="MobiDB-lite"/>
    </source>
</evidence>
<feature type="region of interest" description="Disordered" evidence="1">
    <location>
        <begin position="372"/>
        <end position="391"/>
    </location>
</feature>
<organism evidence="3 4">
    <name type="scientific">Actinomadura macrotermitis</name>
    <dbReference type="NCBI Taxonomy" id="2585200"/>
    <lineage>
        <taxon>Bacteria</taxon>
        <taxon>Bacillati</taxon>
        <taxon>Actinomycetota</taxon>
        <taxon>Actinomycetes</taxon>
        <taxon>Streptosporangiales</taxon>
        <taxon>Thermomonosporaceae</taxon>
        <taxon>Actinomadura</taxon>
    </lineage>
</organism>
<name>A0A7K0BNA5_9ACTN</name>
<dbReference type="SUPFAM" id="SSF49695">
    <property type="entry name" value="gamma-Crystallin-like"/>
    <property type="match status" value="1"/>
</dbReference>
<comment type="caution">
    <text evidence="3">The sequence shown here is derived from an EMBL/GenBank/DDBJ whole genome shotgun (WGS) entry which is preliminary data.</text>
</comment>
<dbReference type="OrthoDB" id="5124470at2"/>
<dbReference type="EMBL" id="WEGH01000001">
    <property type="protein sequence ID" value="MQY02670.1"/>
    <property type="molecule type" value="Genomic_DNA"/>
</dbReference>
<accession>A0A7K0BNA5</accession>
<feature type="signal peptide" evidence="2">
    <location>
        <begin position="1"/>
        <end position="28"/>
    </location>
</feature>
<evidence type="ECO:0000313" key="4">
    <source>
        <dbReference type="Proteomes" id="UP000487268"/>
    </source>
</evidence>
<reference evidence="3 4" key="1">
    <citation type="submission" date="2019-10" db="EMBL/GenBank/DDBJ databases">
        <title>Actinomadura rubteroloni sp. nov. and Actinomadura macrotermitis sp. nov., isolated from the gut of fungus growing-termite Macrotermes natalensis.</title>
        <authorList>
            <person name="Benndorf R."/>
            <person name="Martin K."/>
            <person name="Kuefner M."/>
            <person name="De Beer W."/>
            <person name="Kaster A.-K."/>
            <person name="Vollmers J."/>
            <person name="Poulsen M."/>
            <person name="Beemelmanns C."/>
        </authorList>
    </citation>
    <scope>NUCLEOTIDE SEQUENCE [LARGE SCALE GENOMIC DNA]</scope>
    <source>
        <strain evidence="3 4">RB68</strain>
    </source>
</reference>
<proteinExistence type="predicted"/>
<evidence type="ECO:0000256" key="2">
    <source>
        <dbReference type="SAM" id="SignalP"/>
    </source>
</evidence>
<keyword evidence="4" id="KW-1185">Reference proteome</keyword>
<protein>
    <submittedName>
        <fullName evidence="3">Uncharacterized protein</fullName>
    </submittedName>
</protein>
<dbReference type="Proteomes" id="UP000487268">
    <property type="component" value="Unassembled WGS sequence"/>
</dbReference>
<feature type="chain" id="PRO_5029726135" evidence="2">
    <location>
        <begin position="29"/>
        <end position="399"/>
    </location>
</feature>